<sequence>MTLNGLTAVGVPSKLPAFILPLRIAIIVLSVVILALAAFALSVFGSYAGYLGGYSGASGLLIFVVIKTWIIYGVLFFLEFKMPQNYYRIVALIAFVFSIIFWLSAWAWSASLASFWLSTVCYGGVCVGADSYAKKEGGALAACAGLGAVVWVLSIVNLFFFVRACIAEPSSGVHQAELGQVGGAPVGGVHDPNKEAQGNVYPVDGSVPGGAPVATAAPGQYAQPPVQYQQQPVYGQQQATY</sequence>
<protein>
    <recommendedName>
        <fullName evidence="4">MARVEL domain-containing protein</fullName>
    </recommendedName>
</protein>
<dbReference type="EMBL" id="JAWCUI010000076">
    <property type="protein sequence ID" value="KAL1889319.1"/>
    <property type="molecule type" value="Genomic_DNA"/>
</dbReference>
<organism evidence="2 3">
    <name type="scientific">Sporothrix stenoceras</name>
    <dbReference type="NCBI Taxonomy" id="5173"/>
    <lineage>
        <taxon>Eukaryota</taxon>
        <taxon>Fungi</taxon>
        <taxon>Dikarya</taxon>
        <taxon>Ascomycota</taxon>
        <taxon>Pezizomycotina</taxon>
        <taxon>Sordariomycetes</taxon>
        <taxon>Sordariomycetidae</taxon>
        <taxon>Ophiostomatales</taxon>
        <taxon>Ophiostomataceae</taxon>
        <taxon>Sporothrix</taxon>
    </lineage>
</organism>
<feature type="transmembrane region" description="Helical" evidence="1">
    <location>
        <begin position="140"/>
        <end position="162"/>
    </location>
</feature>
<keyword evidence="1" id="KW-0812">Transmembrane</keyword>
<feature type="transmembrane region" description="Helical" evidence="1">
    <location>
        <begin position="54"/>
        <end position="77"/>
    </location>
</feature>
<dbReference type="PANTHER" id="PTHR37451:SF4">
    <property type="entry name" value="MARVEL DOMAIN-CONTAINING PROTEIN"/>
    <property type="match status" value="1"/>
</dbReference>
<feature type="transmembrane region" description="Helical" evidence="1">
    <location>
        <begin position="24"/>
        <end position="48"/>
    </location>
</feature>
<feature type="transmembrane region" description="Helical" evidence="1">
    <location>
        <begin position="89"/>
        <end position="108"/>
    </location>
</feature>
<proteinExistence type="predicted"/>
<dbReference type="Proteomes" id="UP001583186">
    <property type="component" value="Unassembled WGS sequence"/>
</dbReference>
<gene>
    <name evidence="2" type="ORF">Sste5346_008974</name>
</gene>
<keyword evidence="1" id="KW-0472">Membrane</keyword>
<evidence type="ECO:0000313" key="3">
    <source>
        <dbReference type="Proteomes" id="UP001583186"/>
    </source>
</evidence>
<evidence type="ECO:0000313" key="2">
    <source>
        <dbReference type="EMBL" id="KAL1889319.1"/>
    </source>
</evidence>
<dbReference type="PANTHER" id="PTHR37451">
    <property type="entry name" value="MARVEL DOMAIN"/>
    <property type="match status" value="1"/>
</dbReference>
<name>A0ABR3YMF2_9PEZI</name>
<accession>A0ABR3YMF2</accession>
<comment type="caution">
    <text evidence="2">The sequence shown here is derived from an EMBL/GenBank/DDBJ whole genome shotgun (WGS) entry which is preliminary data.</text>
</comment>
<evidence type="ECO:0000256" key="1">
    <source>
        <dbReference type="SAM" id="Phobius"/>
    </source>
</evidence>
<keyword evidence="3" id="KW-1185">Reference proteome</keyword>
<reference evidence="2 3" key="1">
    <citation type="journal article" date="2024" name="IMA Fungus">
        <title>IMA Genome - F19 : A genome assembly and annotation guide to empower mycologists, including annotated draft genome sequences of Ceratocystis pirilliformis, Diaporthe australafricana, Fusarium ophioides, Paecilomyces lecythidis, and Sporothrix stenoceras.</title>
        <authorList>
            <person name="Aylward J."/>
            <person name="Wilson A.M."/>
            <person name="Visagie C.M."/>
            <person name="Spraker J."/>
            <person name="Barnes I."/>
            <person name="Buitendag C."/>
            <person name="Ceriani C."/>
            <person name="Del Mar Angel L."/>
            <person name="du Plessis D."/>
            <person name="Fuchs T."/>
            <person name="Gasser K."/>
            <person name="Kramer D."/>
            <person name="Li W."/>
            <person name="Munsamy K."/>
            <person name="Piso A."/>
            <person name="Price J.L."/>
            <person name="Sonnekus B."/>
            <person name="Thomas C."/>
            <person name="van der Nest A."/>
            <person name="van Dijk A."/>
            <person name="van Heerden A."/>
            <person name="van Vuuren N."/>
            <person name="Yilmaz N."/>
            <person name="Duong T.A."/>
            <person name="van der Merwe N.A."/>
            <person name="Wingfield M.J."/>
            <person name="Wingfield B.D."/>
        </authorList>
    </citation>
    <scope>NUCLEOTIDE SEQUENCE [LARGE SCALE GENOMIC DNA]</scope>
    <source>
        <strain evidence="2 3">CMW 5346</strain>
    </source>
</reference>
<evidence type="ECO:0008006" key="4">
    <source>
        <dbReference type="Google" id="ProtNLM"/>
    </source>
</evidence>
<keyword evidence="1" id="KW-1133">Transmembrane helix</keyword>